<dbReference type="InterPro" id="IPR056437">
    <property type="entry name" value="Znf-C2H2_ZNF598/HEL2"/>
</dbReference>
<dbReference type="EMBL" id="MCBR01019430">
    <property type="protein sequence ID" value="RKF56763.1"/>
    <property type="molecule type" value="Genomic_DNA"/>
</dbReference>
<protein>
    <recommendedName>
        <fullName evidence="4">RING-type E3 ubiquitin transferase</fullName>
        <ecNumber evidence="4">2.3.2.27</ecNumber>
    </recommendedName>
</protein>
<dbReference type="InterPro" id="IPR013087">
    <property type="entry name" value="Znf_C2H2_type"/>
</dbReference>
<comment type="catalytic activity">
    <reaction evidence="1">
        <text>S-ubiquitinyl-[E2 ubiquitin-conjugating enzyme]-L-cysteine + [acceptor protein]-L-lysine = [E2 ubiquitin-conjugating enzyme]-L-cysteine + N(6)-ubiquitinyl-[acceptor protein]-L-lysine.</text>
        <dbReference type="EC" id="2.3.2.27"/>
    </reaction>
</comment>
<feature type="compositionally biased region" description="Polar residues" evidence="13">
    <location>
        <begin position="419"/>
        <end position="430"/>
    </location>
</feature>
<dbReference type="SMART" id="SM00355">
    <property type="entry name" value="ZnF_C2H2"/>
    <property type="match status" value="4"/>
</dbReference>
<dbReference type="AlphaFoldDB" id="A0A420HH78"/>
<feature type="region of interest" description="Disordered" evidence="13">
    <location>
        <begin position="1"/>
        <end position="80"/>
    </location>
</feature>
<dbReference type="InterPro" id="IPR044288">
    <property type="entry name" value="ZNF598/HEL2"/>
</dbReference>
<feature type="compositionally biased region" description="Basic and acidic residues" evidence="13">
    <location>
        <begin position="15"/>
        <end position="32"/>
    </location>
</feature>
<keyword evidence="8" id="KW-0479">Metal-binding</keyword>
<keyword evidence="5" id="KW-0963">Cytoplasm</keyword>
<dbReference type="Proteomes" id="UP000285405">
    <property type="component" value="Unassembled WGS sequence"/>
</dbReference>
<dbReference type="SUPFAM" id="SSF57850">
    <property type="entry name" value="RING/U-box"/>
    <property type="match status" value="1"/>
</dbReference>
<name>A0A420HH78_9PEZI</name>
<sequence>MDKSASGNRNIVNRGGRENGRGRGRGRKDSQQGKKILNQDSRNDKYSSQKLLSENCEDRDTATTSSAPLGKLPSRKPADALSNDTETCIICASEIIHESFGPCNHRTCHICSIRMRVLFKDKTCTLCRTPAPFIIITDNRLKRFEEYSEDYFKKLNFQSIDDNIGLRFDSAKIREDTLWMLGYNCPDKECNTACLAWTHLHDHTRRAHGKKICDLCSKNRKIFPHEHKLFTDSELSRHMKKGDSIPGAVNQSGFKGHPLCSFCGNRFFGDDELFKHLREKHEKCFVCDRANPGEPPSYYVNYEALRQHLVDDHYMCKMKDCLDQKYIAFISEFELKTHMLEVHGESLSKDVRRDVRIVNISDFSYRQPYAQEMRQVSHERSNRGRRIGRDPTVEISSAVTSQSIPRDEQAFQRQLAAHSAQSVTTRNVGNQHAAAPSSKTQVSQSRVTTSRQLPEYLDAVTSRTLNNSAPPHGDNITSQERVRSLKFMAIDERASTLLQKDPLKLPRFKSFVAAYMDGSMTAAALIEFLLSLFSNTSSNSLGTLIREISDLTKDTKRAEELRTAWNNFRAINEDYPSLPVASSSNDSSIPLNWVAKNGNASSSGVNSQNSSVRVMKLKKTATHPGNSSTSHLRSSNSTPASSSQLSSESNTRVNDSLNSFKNLPPSSANKNLSGTRKVSNKPWASKLSPASSSTVSNENFSGPSIRPTYLSGGRISGVVMGTEAFPALPNIAKPQGSVIQFGNNKIKKIGSTPVENVWRENGESSSVGEGEQGNTNKGKEEGREKRMRKGNKEKKHVLMGWG</sequence>
<evidence type="ECO:0000256" key="11">
    <source>
        <dbReference type="ARBA" id="ARBA00035113"/>
    </source>
</evidence>
<comment type="similarity">
    <text evidence="11">Belongs to the ZNF598/HEL2 family.</text>
</comment>
<gene>
    <name evidence="15" type="ORF">GcC1_194005</name>
</gene>
<comment type="subcellular location">
    <subcellularLocation>
        <location evidence="2">Cytoplasm</location>
    </subcellularLocation>
</comment>
<dbReference type="Pfam" id="PF25447">
    <property type="entry name" value="RING_ZNF598"/>
    <property type="match status" value="1"/>
</dbReference>
<evidence type="ECO:0000256" key="10">
    <source>
        <dbReference type="ARBA" id="ARBA00022833"/>
    </source>
</evidence>
<feature type="compositionally biased region" description="Basic residues" evidence="13">
    <location>
        <begin position="785"/>
        <end position="802"/>
    </location>
</feature>
<dbReference type="InterPro" id="IPR041888">
    <property type="entry name" value="RING-HC_ZNF598/HEL2"/>
</dbReference>
<feature type="domain" description="RING-type" evidence="14">
    <location>
        <begin position="88"/>
        <end position="128"/>
    </location>
</feature>
<dbReference type="PANTHER" id="PTHR22938:SF0">
    <property type="entry name" value="E3 UBIQUITIN-PROTEIN LIGASE ZNF598"/>
    <property type="match status" value="1"/>
</dbReference>
<feature type="compositionally biased region" description="Polar residues" evidence="13">
    <location>
        <begin position="437"/>
        <end position="451"/>
    </location>
</feature>
<dbReference type="Pfam" id="PF23202">
    <property type="entry name" value="PAH_ZNF598"/>
    <property type="match status" value="1"/>
</dbReference>
<dbReference type="PROSITE" id="PS00028">
    <property type="entry name" value="ZINC_FINGER_C2H2_1"/>
    <property type="match status" value="2"/>
</dbReference>
<evidence type="ECO:0000256" key="12">
    <source>
        <dbReference type="PROSITE-ProRule" id="PRU00175"/>
    </source>
</evidence>
<evidence type="ECO:0000313" key="15">
    <source>
        <dbReference type="EMBL" id="RKF56763.1"/>
    </source>
</evidence>
<dbReference type="GO" id="GO:0016567">
    <property type="term" value="P:protein ubiquitination"/>
    <property type="evidence" value="ECO:0007669"/>
    <property type="project" value="TreeGrafter"/>
</dbReference>
<dbReference type="Pfam" id="PF23230">
    <property type="entry name" value="zf-C2H2_13"/>
    <property type="match status" value="1"/>
</dbReference>
<evidence type="ECO:0000256" key="2">
    <source>
        <dbReference type="ARBA" id="ARBA00004496"/>
    </source>
</evidence>
<feature type="compositionally biased region" description="Polar residues" evidence="13">
    <location>
        <begin position="639"/>
        <end position="677"/>
    </location>
</feature>
<dbReference type="PROSITE" id="PS50089">
    <property type="entry name" value="ZF_RING_2"/>
    <property type="match status" value="1"/>
</dbReference>
<evidence type="ECO:0000256" key="6">
    <source>
        <dbReference type="ARBA" id="ARBA00022553"/>
    </source>
</evidence>
<dbReference type="CDD" id="cd16615">
    <property type="entry name" value="RING-HC_ZNF598"/>
    <property type="match status" value="1"/>
</dbReference>
<dbReference type="InterPro" id="IPR001841">
    <property type="entry name" value="Znf_RING"/>
</dbReference>
<keyword evidence="6" id="KW-0597">Phosphoprotein</keyword>
<evidence type="ECO:0000256" key="13">
    <source>
        <dbReference type="SAM" id="MobiDB-lite"/>
    </source>
</evidence>
<organism evidence="15 16">
    <name type="scientific">Golovinomyces cichoracearum</name>
    <dbReference type="NCBI Taxonomy" id="62708"/>
    <lineage>
        <taxon>Eukaryota</taxon>
        <taxon>Fungi</taxon>
        <taxon>Dikarya</taxon>
        <taxon>Ascomycota</taxon>
        <taxon>Pezizomycotina</taxon>
        <taxon>Leotiomycetes</taxon>
        <taxon>Erysiphales</taxon>
        <taxon>Erysiphaceae</taxon>
        <taxon>Golovinomyces</taxon>
    </lineage>
</organism>
<evidence type="ECO:0000256" key="5">
    <source>
        <dbReference type="ARBA" id="ARBA00022490"/>
    </source>
</evidence>
<dbReference type="InterPro" id="IPR013083">
    <property type="entry name" value="Znf_RING/FYVE/PHD"/>
</dbReference>
<keyword evidence="9 12" id="KW-0863">Zinc-finger</keyword>
<dbReference type="GO" id="GO:0072344">
    <property type="term" value="P:rescue of stalled ribosome"/>
    <property type="evidence" value="ECO:0007669"/>
    <property type="project" value="InterPro"/>
</dbReference>
<evidence type="ECO:0000256" key="3">
    <source>
        <dbReference type="ARBA" id="ARBA00004906"/>
    </source>
</evidence>
<dbReference type="Gene3D" id="3.30.40.10">
    <property type="entry name" value="Zinc/RING finger domain, C3HC4 (zinc finger)"/>
    <property type="match status" value="1"/>
</dbReference>
<keyword evidence="7" id="KW-0808">Transferase</keyword>
<evidence type="ECO:0000256" key="7">
    <source>
        <dbReference type="ARBA" id="ARBA00022679"/>
    </source>
</evidence>
<feature type="region of interest" description="Disordered" evidence="13">
    <location>
        <begin position="759"/>
        <end position="802"/>
    </location>
</feature>
<dbReference type="EC" id="2.3.2.27" evidence="4"/>
<feature type="region of interest" description="Disordered" evidence="13">
    <location>
        <begin position="619"/>
        <end position="708"/>
    </location>
</feature>
<dbReference type="GO" id="GO:0005737">
    <property type="term" value="C:cytoplasm"/>
    <property type="evidence" value="ECO:0007669"/>
    <property type="project" value="UniProtKB-SubCell"/>
</dbReference>
<dbReference type="PANTHER" id="PTHR22938">
    <property type="entry name" value="ZINC FINGER PROTEIN 598"/>
    <property type="match status" value="1"/>
</dbReference>
<dbReference type="OrthoDB" id="3838338at2759"/>
<feature type="compositionally biased region" description="Basic and acidic residues" evidence="13">
    <location>
        <begin position="375"/>
        <end position="392"/>
    </location>
</feature>
<dbReference type="GO" id="GO:0043022">
    <property type="term" value="F:ribosome binding"/>
    <property type="evidence" value="ECO:0007669"/>
    <property type="project" value="TreeGrafter"/>
</dbReference>
<reference evidence="15 16" key="1">
    <citation type="journal article" date="2018" name="BMC Genomics">
        <title>Comparative genome analyses reveal sequence features reflecting distinct modes of host-adaptation between dicot and monocot powdery mildew.</title>
        <authorList>
            <person name="Wu Y."/>
            <person name="Ma X."/>
            <person name="Pan Z."/>
            <person name="Kale S.D."/>
            <person name="Song Y."/>
            <person name="King H."/>
            <person name="Zhang Q."/>
            <person name="Presley C."/>
            <person name="Deng X."/>
            <person name="Wei C.I."/>
            <person name="Xiao S."/>
        </authorList>
    </citation>
    <scope>NUCLEOTIDE SEQUENCE [LARGE SCALE GENOMIC DNA]</scope>
    <source>
        <strain evidence="15">UCSC1</strain>
    </source>
</reference>
<feature type="compositionally biased region" description="Polar residues" evidence="13">
    <location>
        <begin position="688"/>
        <end position="702"/>
    </location>
</feature>
<comment type="caution">
    <text evidence="15">The sequence shown here is derived from an EMBL/GenBank/DDBJ whole genome shotgun (WGS) entry which is preliminary data.</text>
</comment>
<accession>A0A420HH78</accession>
<feature type="compositionally biased region" description="Low complexity" evidence="13">
    <location>
        <begin position="626"/>
        <end position="638"/>
    </location>
</feature>
<feature type="compositionally biased region" description="Polar residues" evidence="13">
    <location>
        <begin position="394"/>
        <end position="404"/>
    </location>
</feature>
<dbReference type="InterPro" id="IPR057634">
    <property type="entry name" value="PAH_ZNF598/HEL2"/>
</dbReference>
<dbReference type="GO" id="GO:0061630">
    <property type="term" value="F:ubiquitin protein ligase activity"/>
    <property type="evidence" value="ECO:0007669"/>
    <property type="project" value="UniProtKB-EC"/>
</dbReference>
<keyword evidence="10" id="KW-0862">Zinc</keyword>
<dbReference type="GO" id="GO:0008270">
    <property type="term" value="F:zinc ion binding"/>
    <property type="evidence" value="ECO:0007669"/>
    <property type="project" value="UniProtKB-KW"/>
</dbReference>
<evidence type="ECO:0000256" key="4">
    <source>
        <dbReference type="ARBA" id="ARBA00012483"/>
    </source>
</evidence>
<evidence type="ECO:0000256" key="9">
    <source>
        <dbReference type="ARBA" id="ARBA00022771"/>
    </source>
</evidence>
<proteinExistence type="inferred from homology"/>
<evidence type="ECO:0000256" key="8">
    <source>
        <dbReference type="ARBA" id="ARBA00022723"/>
    </source>
</evidence>
<evidence type="ECO:0000259" key="14">
    <source>
        <dbReference type="PROSITE" id="PS50089"/>
    </source>
</evidence>
<evidence type="ECO:0000256" key="1">
    <source>
        <dbReference type="ARBA" id="ARBA00000900"/>
    </source>
</evidence>
<feature type="region of interest" description="Disordered" evidence="13">
    <location>
        <begin position="371"/>
        <end position="451"/>
    </location>
</feature>
<comment type="pathway">
    <text evidence="3">Protein modification; protein ubiquitination.</text>
</comment>
<evidence type="ECO:0000313" key="16">
    <source>
        <dbReference type="Proteomes" id="UP000285405"/>
    </source>
</evidence>